<reference evidence="4" key="1">
    <citation type="journal article" date="2019" name="Nat. Commun.">
        <title>The genome of broomcorn millet.</title>
        <authorList>
            <person name="Zou C."/>
            <person name="Miki D."/>
            <person name="Li D."/>
            <person name="Tang Q."/>
            <person name="Xiao L."/>
            <person name="Rajput S."/>
            <person name="Deng P."/>
            <person name="Jia W."/>
            <person name="Huang R."/>
            <person name="Zhang M."/>
            <person name="Sun Y."/>
            <person name="Hu J."/>
            <person name="Fu X."/>
            <person name="Schnable P.S."/>
            <person name="Li F."/>
            <person name="Zhang H."/>
            <person name="Feng B."/>
            <person name="Zhu X."/>
            <person name="Liu R."/>
            <person name="Schnable J.C."/>
            <person name="Zhu J.-K."/>
            <person name="Zhang H."/>
        </authorList>
    </citation>
    <scope>NUCLEOTIDE SEQUENCE [LARGE SCALE GENOMIC DNA]</scope>
</reference>
<comment type="caution">
    <text evidence="3">The sequence shown here is derived from an EMBL/GenBank/DDBJ whole genome shotgun (WGS) entry which is preliminary data.</text>
</comment>
<organism evidence="3 4">
    <name type="scientific">Panicum miliaceum</name>
    <name type="common">Proso millet</name>
    <name type="synonym">Broomcorn millet</name>
    <dbReference type="NCBI Taxonomy" id="4540"/>
    <lineage>
        <taxon>Eukaryota</taxon>
        <taxon>Viridiplantae</taxon>
        <taxon>Streptophyta</taxon>
        <taxon>Embryophyta</taxon>
        <taxon>Tracheophyta</taxon>
        <taxon>Spermatophyta</taxon>
        <taxon>Magnoliopsida</taxon>
        <taxon>Liliopsida</taxon>
        <taxon>Poales</taxon>
        <taxon>Poaceae</taxon>
        <taxon>PACMAD clade</taxon>
        <taxon>Panicoideae</taxon>
        <taxon>Panicodae</taxon>
        <taxon>Paniceae</taxon>
        <taxon>Panicinae</taxon>
        <taxon>Panicum</taxon>
        <taxon>Panicum sect. Panicum</taxon>
    </lineage>
</organism>
<dbReference type="InterPro" id="IPR036186">
    <property type="entry name" value="Serpin_sf"/>
</dbReference>
<dbReference type="STRING" id="4540.A0A3L6QIL0"/>
<gene>
    <name evidence="3" type="ORF">C2845_PM12G01100</name>
</gene>
<comment type="similarity">
    <text evidence="1">Belongs to the serpin family.</text>
</comment>
<dbReference type="Gene3D" id="3.30.497.10">
    <property type="entry name" value="Antithrombin, subunit I, domain 2"/>
    <property type="match status" value="1"/>
</dbReference>
<evidence type="ECO:0000259" key="2">
    <source>
        <dbReference type="Pfam" id="PF00079"/>
    </source>
</evidence>
<dbReference type="InterPro" id="IPR042178">
    <property type="entry name" value="Serpin_sf_1"/>
</dbReference>
<dbReference type="Pfam" id="PF00079">
    <property type="entry name" value="Serpin"/>
    <property type="match status" value="1"/>
</dbReference>
<evidence type="ECO:0000256" key="1">
    <source>
        <dbReference type="ARBA" id="ARBA00009500"/>
    </source>
</evidence>
<dbReference type="InterPro" id="IPR023796">
    <property type="entry name" value="Serpin_dom"/>
</dbReference>
<name>A0A3L6QIL0_PANMI</name>
<sequence>MLLVSHHQEEPQEEATNMAFSPMSFHAILSLLVTGATGALRDQIAFKVASYVLATHENVVDYEVEDDEEEEAPTPPPEVRCAMGVWVDSSSLVLKPAFATMAASKYKAEAQAISFRNMPAQEARAEINQWFESKTGGHYQSLLPESSISASTLLVLANGKGLSSCLTMNSSESCSASTI</sequence>
<dbReference type="OrthoDB" id="1063785at2759"/>
<feature type="domain" description="Serpin" evidence="2">
    <location>
        <begin position="12"/>
        <end position="158"/>
    </location>
</feature>
<evidence type="ECO:0000313" key="3">
    <source>
        <dbReference type="EMBL" id="RLM80434.1"/>
    </source>
</evidence>
<dbReference type="GO" id="GO:0004867">
    <property type="term" value="F:serine-type endopeptidase inhibitor activity"/>
    <property type="evidence" value="ECO:0007669"/>
    <property type="project" value="InterPro"/>
</dbReference>
<protein>
    <recommendedName>
        <fullName evidence="2">Serpin domain-containing protein</fullName>
    </recommendedName>
</protein>
<dbReference type="AlphaFoldDB" id="A0A3L6QIL0"/>
<keyword evidence="4" id="KW-1185">Reference proteome</keyword>
<dbReference type="PANTHER" id="PTHR11461:SF329">
    <property type="entry name" value="SERPIN DOMAIN-CONTAINING PROTEIN"/>
    <property type="match status" value="1"/>
</dbReference>
<dbReference type="Proteomes" id="UP000275267">
    <property type="component" value="Unassembled WGS sequence"/>
</dbReference>
<dbReference type="EMBL" id="PQIB02000012">
    <property type="protein sequence ID" value="RLM80434.1"/>
    <property type="molecule type" value="Genomic_DNA"/>
</dbReference>
<dbReference type="GO" id="GO:0005615">
    <property type="term" value="C:extracellular space"/>
    <property type="evidence" value="ECO:0007669"/>
    <property type="project" value="InterPro"/>
</dbReference>
<evidence type="ECO:0000313" key="4">
    <source>
        <dbReference type="Proteomes" id="UP000275267"/>
    </source>
</evidence>
<dbReference type="SUPFAM" id="SSF56574">
    <property type="entry name" value="Serpins"/>
    <property type="match status" value="1"/>
</dbReference>
<accession>A0A3L6QIL0</accession>
<dbReference type="PANTHER" id="PTHR11461">
    <property type="entry name" value="SERINE PROTEASE INHIBITOR, SERPIN"/>
    <property type="match status" value="1"/>
</dbReference>
<proteinExistence type="inferred from homology"/>
<dbReference type="InterPro" id="IPR000215">
    <property type="entry name" value="Serpin_fam"/>
</dbReference>